<dbReference type="Proteomes" id="UP000784294">
    <property type="component" value="Unassembled WGS sequence"/>
</dbReference>
<protein>
    <submittedName>
        <fullName evidence="1">Uncharacterized protein</fullName>
    </submittedName>
</protein>
<organism evidence="1 2">
    <name type="scientific">Protopolystoma xenopodis</name>
    <dbReference type="NCBI Taxonomy" id="117903"/>
    <lineage>
        <taxon>Eukaryota</taxon>
        <taxon>Metazoa</taxon>
        <taxon>Spiralia</taxon>
        <taxon>Lophotrochozoa</taxon>
        <taxon>Platyhelminthes</taxon>
        <taxon>Monogenea</taxon>
        <taxon>Polyopisthocotylea</taxon>
        <taxon>Polystomatidea</taxon>
        <taxon>Polystomatidae</taxon>
        <taxon>Protopolystoma</taxon>
    </lineage>
</organism>
<evidence type="ECO:0000313" key="1">
    <source>
        <dbReference type="EMBL" id="VEL21936.1"/>
    </source>
</evidence>
<dbReference type="EMBL" id="CAAALY010053873">
    <property type="protein sequence ID" value="VEL21936.1"/>
    <property type="molecule type" value="Genomic_DNA"/>
</dbReference>
<gene>
    <name evidence="1" type="ORF">PXEA_LOCUS15376</name>
</gene>
<dbReference type="AlphaFoldDB" id="A0A3S5FDY6"/>
<evidence type="ECO:0000313" key="2">
    <source>
        <dbReference type="Proteomes" id="UP000784294"/>
    </source>
</evidence>
<proteinExistence type="predicted"/>
<sequence length="99" mass="11087">MYDSQRAEAVEAGVLSVYVFSHISPFAHFASRTIYRHSAPFRLDDSYIACLELATVEGSTDVDNQRVSDNNYLYDIITSSPGNLINCQDSELVEPRYCG</sequence>
<reference evidence="1" key="1">
    <citation type="submission" date="2018-11" db="EMBL/GenBank/DDBJ databases">
        <authorList>
            <consortium name="Pathogen Informatics"/>
        </authorList>
    </citation>
    <scope>NUCLEOTIDE SEQUENCE</scope>
</reference>
<keyword evidence="2" id="KW-1185">Reference proteome</keyword>
<name>A0A3S5FDY6_9PLAT</name>
<comment type="caution">
    <text evidence="1">The sequence shown here is derived from an EMBL/GenBank/DDBJ whole genome shotgun (WGS) entry which is preliminary data.</text>
</comment>
<accession>A0A3S5FDY6</accession>